<keyword evidence="3 11" id="KW-0808">Transferase</keyword>
<evidence type="ECO:0000256" key="2">
    <source>
        <dbReference type="ARBA" id="ARBA00022490"/>
    </source>
</evidence>
<dbReference type="Pfam" id="PF17657">
    <property type="entry name" value="DNA_pol3_finger"/>
    <property type="match status" value="1"/>
</dbReference>
<comment type="subcellular location">
    <subcellularLocation>
        <location evidence="11">Cytoplasm</location>
    </subcellularLocation>
</comment>
<dbReference type="CDD" id="cd07435">
    <property type="entry name" value="PHP_PolIIIA_POLC"/>
    <property type="match status" value="1"/>
</dbReference>
<dbReference type="InterPro" id="IPR003141">
    <property type="entry name" value="Pol/His_phosphatase_N"/>
</dbReference>
<dbReference type="InterPro" id="IPR040982">
    <property type="entry name" value="DNA_pol3_finger"/>
</dbReference>
<dbReference type="NCBIfam" id="TIGR00573">
    <property type="entry name" value="dnaq"/>
    <property type="match status" value="1"/>
</dbReference>
<evidence type="ECO:0000256" key="3">
    <source>
        <dbReference type="ARBA" id="ARBA00022679"/>
    </source>
</evidence>
<dbReference type="PANTHER" id="PTHR32294">
    <property type="entry name" value="DNA POLYMERASE III SUBUNIT ALPHA"/>
    <property type="match status" value="1"/>
</dbReference>
<evidence type="ECO:0000313" key="15">
    <source>
        <dbReference type="Proteomes" id="UP000005439"/>
    </source>
</evidence>
<dbReference type="Gene3D" id="2.40.50.140">
    <property type="entry name" value="Nucleic acid-binding proteins"/>
    <property type="match status" value="1"/>
</dbReference>
<dbReference type="InterPro" id="IPR006054">
    <property type="entry name" value="DnaQ"/>
</dbReference>
<dbReference type="Gene3D" id="1.10.150.700">
    <property type="entry name" value="PolC, middle finger domain"/>
    <property type="match status" value="1"/>
</dbReference>
<dbReference type="SMART" id="SM00479">
    <property type="entry name" value="EXOIII"/>
    <property type="match status" value="1"/>
</dbReference>
<dbReference type="SMART" id="SM00481">
    <property type="entry name" value="POLIIIAc"/>
    <property type="match status" value="1"/>
</dbReference>
<dbReference type="Gene3D" id="3.30.420.10">
    <property type="entry name" value="Ribonuclease H-like superfamily/Ribonuclease H"/>
    <property type="match status" value="1"/>
</dbReference>
<organism evidence="14 15">
    <name type="scientific">Sulfobacillus acidophilus (strain ATCC 700253 / DSM 10332 / NAL)</name>
    <dbReference type="NCBI Taxonomy" id="679936"/>
    <lineage>
        <taxon>Bacteria</taxon>
        <taxon>Bacillati</taxon>
        <taxon>Bacillota</taxon>
        <taxon>Clostridia</taxon>
        <taxon>Eubacteriales</taxon>
        <taxon>Clostridiales Family XVII. Incertae Sedis</taxon>
        <taxon>Sulfobacillus</taxon>
    </lineage>
</organism>
<dbReference type="NCBIfam" id="TIGR01405">
    <property type="entry name" value="polC_Gram_pos"/>
    <property type="match status" value="1"/>
</dbReference>
<dbReference type="Pfam" id="PF02811">
    <property type="entry name" value="PHP"/>
    <property type="match status" value="1"/>
</dbReference>
<dbReference type="EC" id="2.7.7.7" evidence="11"/>
<keyword evidence="2 11" id="KW-0963">Cytoplasm</keyword>
<evidence type="ECO:0000256" key="10">
    <source>
        <dbReference type="ARBA" id="ARBA00049244"/>
    </source>
</evidence>
<dbReference type="GO" id="GO:0003887">
    <property type="term" value="F:DNA-directed DNA polymerase activity"/>
    <property type="evidence" value="ECO:0007669"/>
    <property type="project" value="UniProtKB-UniRule"/>
</dbReference>
<dbReference type="InterPro" id="IPR011708">
    <property type="entry name" value="DNA_pol3_alpha_NTPase_dom"/>
</dbReference>
<dbReference type="InterPro" id="IPR006308">
    <property type="entry name" value="Pol_III_a_PolC-type_gram_pos"/>
</dbReference>
<evidence type="ECO:0000259" key="13">
    <source>
        <dbReference type="SMART" id="SM00481"/>
    </source>
</evidence>
<dbReference type="Gene3D" id="6.10.140.1510">
    <property type="match status" value="1"/>
</dbReference>
<dbReference type="InterPro" id="IPR013520">
    <property type="entry name" value="Ribonucl_H"/>
</dbReference>
<evidence type="ECO:0000256" key="4">
    <source>
        <dbReference type="ARBA" id="ARBA00022695"/>
    </source>
</evidence>
<keyword evidence="15" id="KW-1185">Reference proteome</keyword>
<dbReference type="HOGENOM" id="CLU_003297_2_0_9"/>
<dbReference type="Pfam" id="PF00929">
    <property type="entry name" value="RNase_T"/>
    <property type="match status" value="1"/>
</dbReference>
<dbReference type="GO" id="GO:0005737">
    <property type="term" value="C:cytoplasm"/>
    <property type="evidence" value="ECO:0007669"/>
    <property type="project" value="UniProtKB-SubCell"/>
</dbReference>
<proteinExistence type="inferred from homology"/>
<sequence length="1379" mass="153432">MPVRFHQWMRERGWLDCDIPVVLVKREATGIHVWLERPVPPPYAPWLQELSQVLARQWQTPVVFDVPHESAEHLADKLIRLFQTSGGSFVTLLDTDAVTDIPGGLRIRFPNRVAWDLFEKWGGTARVQRALGRELHLETAIAELPPPPPTPVVAAPIAVSPEPVQSIGSGIPAGEPLRLSQLPMTGDVIVTGRVLSREVRQSQLGLKHATWTITDDTGAVRLKWSERRGGPKLPEDLWPVGRWVKVAGTRDVDKFTEERVIVVKSGGLVDPPLPEKGEPRIEFHAHTKMSAMDGLVSPKELFQQAALLGMKALAVVDHGVVQTYPELEGLEKSTGVRPVYGIEINLVDTEVVPLTGDAPDFPRIPLVVVDVETTGLSPWAHEVIELGAVRVEEGRITDTFHRLIRPTRSVSVATTRITGIKAEELAEGVRPEEAWGAFFQWAEGAVLAAHNARFDMGFLRRAYQTYIRPDGPTTFPFAILDTLALARALVPGLKSYGLGPLTDYFRIPLSQHHRALADAEATGHLTIRLLTQLMEDVPHFQSGQALAVGYQVGRPIPAVVLVKSQPGIEALYRLVSESHLQYFHRVPRIPRNRLTAVREHLLIGSPFHGGEIAEALFRNADDHEREELGRFYDYWEVVAPGSAQTLMSEENLDGLDGVRHFIEQIIEWGQKAHKPVLAVSDVHYLRSSDSIYREILAQTAKGELHNRLDTLYLRTTEELLDEFAWLGPEIGRQLVIEEPEALLARIEPVKPVPSGLFSPKLPEAEEVVSQMPYIRARELYGDPLPDIVQKRLDKEVHAIVSNGFASIYYIAHRLVQKSLDDGYLVGSRGSVGSSLVATLLRITEVNPLPPHYRCPRCRYTDFEAGESYGSGYDLPPKLCPHCQTPLIGDGQDIPFETFLGFEGDKVPDIDLNFSGDYQPVIHRYTEELFGQGHVFRAGTIATVAEKTAFGLVKAWARENGRELTPAEIEWLASGITGVKRTTGQHPGGLMVVPADEDIHHFCPVQHPADDRTSDVITTHFDYHAIEGRLLKLDLLGHDDPTVIRMLQDLTGIAPQDIPFQDDKVMSLFREVSALGISAEEIATPVGSLGIPEFGTRFVRNMLVDTRPKTFAELIRISGLSHGTEVWTNNAQDLIRQQLANLSEVIATRDDIMLYLIQRGLEPKVAFGISESVRKGKGLKPDQIEVMKAHGVPDWYIESCGKISYLFPKAHAAAYVMMGWRIAWFKVYHPLAYYATYFSVRASDFAPDIVLGGIKAVNRALADIESKGNDASPKEKSLVIVLEVAREMLARGFHFYPIDLERSHATRFLLETDGLLMPFAALPGLGQNAAQHIIEARQEKPFLSIDDLRQRARLTKSVIDLLRQHGALDGLGETSQLGFF</sequence>
<evidence type="ECO:0000256" key="8">
    <source>
        <dbReference type="ARBA" id="ARBA00022839"/>
    </source>
</evidence>
<keyword evidence="6 11" id="KW-0540">Nuclease</keyword>
<reference evidence="14 15" key="2">
    <citation type="journal article" date="2012" name="Stand. Genomic Sci.">
        <title>Complete genome sequence of the moderately thermophilic mineral-sulfide-oxidizing firmicute Sulfobacillus acidophilus type strain (NAL(T)).</title>
        <authorList>
            <person name="Anderson I."/>
            <person name="Chertkov O."/>
            <person name="Chen A."/>
            <person name="Saunders E."/>
            <person name="Lapidus A."/>
            <person name="Nolan M."/>
            <person name="Lucas S."/>
            <person name="Hammon N."/>
            <person name="Deshpande S."/>
            <person name="Cheng J.F."/>
            <person name="Han C."/>
            <person name="Tapia R."/>
            <person name="Goodwin L.A."/>
            <person name="Pitluck S."/>
            <person name="Liolios K."/>
            <person name="Pagani I."/>
            <person name="Ivanova N."/>
            <person name="Mikhailova N."/>
            <person name="Pati A."/>
            <person name="Palaniappan K."/>
            <person name="Land M."/>
            <person name="Pan C."/>
            <person name="Rohde M."/>
            <person name="Pukall R."/>
            <person name="Goker M."/>
            <person name="Detter J.C."/>
            <person name="Woyke T."/>
            <person name="Bristow J."/>
            <person name="Eisen J.A."/>
            <person name="Markowitz V."/>
            <person name="Hugenholtz P."/>
            <person name="Kyrpides N.C."/>
            <person name="Klenk H.P."/>
            <person name="Mavromatis K."/>
        </authorList>
    </citation>
    <scope>NUCLEOTIDE SEQUENCE [LARGE SCALE GENOMIC DNA]</scope>
    <source>
        <strain evidence="15">ATCC 700253 / DSM 10332 / NAL</strain>
    </source>
</reference>
<evidence type="ECO:0000256" key="6">
    <source>
        <dbReference type="ARBA" id="ARBA00022722"/>
    </source>
</evidence>
<comment type="function">
    <text evidence="1 11">Required for replicative DNA synthesis. This DNA polymerase also exhibits 3' to 5' exonuclease activity.</text>
</comment>
<dbReference type="HAMAP" id="MF_00356">
    <property type="entry name" value="DNApol_PolC"/>
    <property type="match status" value="1"/>
</dbReference>
<keyword evidence="8 11" id="KW-0269">Exonuclease</keyword>
<dbReference type="FunFam" id="3.30.420.10:FF:000045">
    <property type="entry name" value="3'-5' exonuclease DinG"/>
    <property type="match status" value="1"/>
</dbReference>
<accession>G8U0U5</accession>
<dbReference type="Pfam" id="PF07733">
    <property type="entry name" value="DNA_pol3_alpha"/>
    <property type="match status" value="2"/>
</dbReference>
<evidence type="ECO:0000256" key="5">
    <source>
        <dbReference type="ARBA" id="ARBA00022705"/>
    </source>
</evidence>
<dbReference type="KEGG" id="sap:Sulac_1906"/>
<dbReference type="PATRIC" id="fig|679936.5.peg.1971"/>
<dbReference type="InterPro" id="IPR004805">
    <property type="entry name" value="DnaE2/DnaE/PolC"/>
</dbReference>
<dbReference type="GO" id="GO:0008408">
    <property type="term" value="F:3'-5' exonuclease activity"/>
    <property type="evidence" value="ECO:0007669"/>
    <property type="project" value="UniProtKB-UniRule"/>
</dbReference>
<evidence type="ECO:0000259" key="12">
    <source>
        <dbReference type="SMART" id="SM00479"/>
    </source>
</evidence>
<keyword evidence="4 11" id="KW-0548">Nucleotidyltransferase</keyword>
<dbReference type="GO" id="GO:0003677">
    <property type="term" value="F:DNA binding"/>
    <property type="evidence" value="ECO:0007669"/>
    <property type="project" value="UniProtKB-UniRule"/>
</dbReference>
<keyword evidence="7 11" id="KW-0378">Hydrolase</keyword>
<evidence type="ECO:0000256" key="1">
    <source>
        <dbReference type="ARBA" id="ARBA00003452"/>
    </source>
</evidence>
<dbReference type="InterPro" id="IPR004013">
    <property type="entry name" value="PHP_dom"/>
</dbReference>
<dbReference type="InterPro" id="IPR012340">
    <property type="entry name" value="NA-bd_OB-fold"/>
</dbReference>
<dbReference type="InterPro" id="IPR044923">
    <property type="entry name" value="PolC_middle_finger_sf"/>
</dbReference>
<gene>
    <name evidence="11" type="primary">polC</name>
    <name evidence="14" type="ordered locus">Sulac_1906</name>
</gene>
<evidence type="ECO:0000256" key="7">
    <source>
        <dbReference type="ARBA" id="ARBA00022801"/>
    </source>
</evidence>
<comment type="similarity">
    <text evidence="11">Belongs to the DNA polymerase type-C family. PolC subfamily.</text>
</comment>
<dbReference type="EMBL" id="CP003179">
    <property type="protein sequence ID" value="AEW05398.1"/>
    <property type="molecule type" value="Genomic_DNA"/>
</dbReference>
<dbReference type="SUPFAM" id="SSF53098">
    <property type="entry name" value="Ribonuclease H-like"/>
    <property type="match status" value="1"/>
</dbReference>
<protein>
    <recommendedName>
        <fullName evidence="11">DNA polymerase III PolC-type</fullName>
        <shortName evidence="11">PolIII</shortName>
        <ecNumber evidence="11">2.7.7.7</ecNumber>
    </recommendedName>
</protein>
<evidence type="ECO:0000256" key="11">
    <source>
        <dbReference type="HAMAP-Rule" id="MF_00356"/>
    </source>
</evidence>
<dbReference type="Gene3D" id="1.10.150.870">
    <property type="match status" value="1"/>
</dbReference>
<dbReference type="InterPro" id="IPR029460">
    <property type="entry name" value="DNAPol_HHH"/>
</dbReference>
<dbReference type="Gene3D" id="3.20.20.140">
    <property type="entry name" value="Metal-dependent hydrolases"/>
    <property type="match status" value="2"/>
</dbReference>
<dbReference type="Gene3D" id="3.30.1900.20">
    <property type="match status" value="2"/>
</dbReference>
<dbReference type="STRING" id="679936.Sulac_1906"/>
<dbReference type="GO" id="GO:0006261">
    <property type="term" value="P:DNA-templated DNA replication"/>
    <property type="evidence" value="ECO:0007669"/>
    <property type="project" value="UniProtKB-UniRule"/>
</dbReference>
<dbReference type="NCBIfam" id="NF001688">
    <property type="entry name" value="PRK00448.1"/>
    <property type="match status" value="1"/>
</dbReference>
<dbReference type="InterPro" id="IPR012337">
    <property type="entry name" value="RNaseH-like_sf"/>
</dbReference>
<dbReference type="Pfam" id="PF14579">
    <property type="entry name" value="HHH_6"/>
    <property type="match status" value="1"/>
</dbReference>
<evidence type="ECO:0000256" key="9">
    <source>
        <dbReference type="ARBA" id="ARBA00022932"/>
    </source>
</evidence>
<dbReference type="CDD" id="cd06127">
    <property type="entry name" value="DEDDh"/>
    <property type="match status" value="1"/>
</dbReference>
<feature type="domain" description="Polymerase/histidinol phosphatase N-terminal" evidence="13">
    <location>
        <begin position="281"/>
        <end position="348"/>
    </location>
</feature>
<dbReference type="Proteomes" id="UP000005439">
    <property type="component" value="Chromosome"/>
</dbReference>
<keyword evidence="5 11" id="KW-0235">DNA replication</keyword>
<comment type="catalytic activity">
    <reaction evidence="10 11">
        <text>DNA(n) + a 2'-deoxyribonucleoside 5'-triphosphate = DNA(n+1) + diphosphate</text>
        <dbReference type="Rhea" id="RHEA:22508"/>
        <dbReference type="Rhea" id="RHEA-COMP:17339"/>
        <dbReference type="Rhea" id="RHEA-COMP:17340"/>
        <dbReference type="ChEBI" id="CHEBI:33019"/>
        <dbReference type="ChEBI" id="CHEBI:61560"/>
        <dbReference type="ChEBI" id="CHEBI:173112"/>
        <dbReference type="EC" id="2.7.7.7"/>
    </reaction>
</comment>
<dbReference type="InterPro" id="IPR036397">
    <property type="entry name" value="RNaseH_sf"/>
</dbReference>
<reference evidence="15" key="1">
    <citation type="submission" date="2011-12" db="EMBL/GenBank/DDBJ databases">
        <title>The complete genome of chromosome of Sulfobacillus acidophilus DSM 10332.</title>
        <authorList>
            <person name="Lucas S."/>
            <person name="Han J."/>
            <person name="Lapidus A."/>
            <person name="Bruce D."/>
            <person name="Goodwin L."/>
            <person name="Pitluck S."/>
            <person name="Peters L."/>
            <person name="Kyrpides N."/>
            <person name="Mavromatis K."/>
            <person name="Ivanova N."/>
            <person name="Mikhailova N."/>
            <person name="Chertkov O."/>
            <person name="Saunders E."/>
            <person name="Detter J.C."/>
            <person name="Tapia R."/>
            <person name="Han C."/>
            <person name="Land M."/>
            <person name="Hauser L."/>
            <person name="Markowitz V."/>
            <person name="Cheng J.-F."/>
            <person name="Hugenholtz P."/>
            <person name="Woyke T."/>
            <person name="Wu D."/>
            <person name="Pukall R."/>
            <person name="Gehrich-Schroeter G."/>
            <person name="Schneider S."/>
            <person name="Klenk H.-P."/>
            <person name="Eisen J.A."/>
        </authorList>
    </citation>
    <scope>NUCLEOTIDE SEQUENCE [LARGE SCALE GENOMIC DNA]</scope>
    <source>
        <strain evidence="15">ATCC 700253 / DSM 10332 / NAL</strain>
    </source>
</reference>
<name>G8U0U5_SULAD</name>
<dbReference type="SUPFAM" id="SSF160975">
    <property type="entry name" value="AF1531-like"/>
    <property type="match status" value="1"/>
</dbReference>
<keyword evidence="9 11" id="KW-0239">DNA-directed DNA polymerase</keyword>
<evidence type="ECO:0000313" key="14">
    <source>
        <dbReference type="EMBL" id="AEW05398.1"/>
    </source>
</evidence>
<dbReference type="PANTHER" id="PTHR32294:SF5">
    <property type="entry name" value="DNA POLYMERASE III POLC-TYPE"/>
    <property type="match status" value="1"/>
</dbReference>
<feature type="domain" description="Exonuclease" evidence="12">
    <location>
        <begin position="365"/>
        <end position="535"/>
    </location>
</feature>